<dbReference type="GO" id="GO:0016740">
    <property type="term" value="F:transferase activity"/>
    <property type="evidence" value="ECO:0007669"/>
    <property type="project" value="UniProtKB-KW"/>
</dbReference>
<evidence type="ECO:0000313" key="4">
    <source>
        <dbReference type="Proteomes" id="UP001422074"/>
    </source>
</evidence>
<dbReference type="EMBL" id="JBDFRB010000017">
    <property type="protein sequence ID" value="MEN2745740.1"/>
    <property type="molecule type" value="Genomic_DNA"/>
</dbReference>
<keyword evidence="4" id="KW-1185">Reference proteome</keyword>
<dbReference type="CDD" id="cd00683">
    <property type="entry name" value="Trans_IPPS_HH"/>
    <property type="match status" value="1"/>
</dbReference>
<organism evidence="3 4">
    <name type="scientific">Sinomonas halotolerans</name>
    <dbReference type="NCBI Taxonomy" id="1644133"/>
    <lineage>
        <taxon>Bacteria</taxon>
        <taxon>Bacillati</taxon>
        <taxon>Actinomycetota</taxon>
        <taxon>Actinomycetes</taxon>
        <taxon>Micrococcales</taxon>
        <taxon>Micrococcaceae</taxon>
        <taxon>Sinomonas</taxon>
    </lineage>
</organism>
<dbReference type="RefSeq" id="WP_345886277.1">
    <property type="nucleotide sequence ID" value="NZ_JBDFRB010000017.1"/>
</dbReference>
<dbReference type="Gene3D" id="1.10.600.10">
    <property type="entry name" value="Farnesyl Diphosphate Synthase"/>
    <property type="match status" value="1"/>
</dbReference>
<dbReference type="InterPro" id="IPR002060">
    <property type="entry name" value="Squ/phyt_synthse"/>
</dbReference>
<gene>
    <name evidence="3" type="ORF">ABCQ75_14525</name>
</gene>
<dbReference type="Proteomes" id="UP001422074">
    <property type="component" value="Unassembled WGS sequence"/>
</dbReference>
<dbReference type="SFLD" id="SFLDS00005">
    <property type="entry name" value="Isoprenoid_Synthase_Type_I"/>
    <property type="match status" value="1"/>
</dbReference>
<protein>
    <submittedName>
        <fullName evidence="3">Phytoene/squalene synthase family protein</fullName>
        <ecNumber evidence="3">2.5.1.-</ecNumber>
    </submittedName>
</protein>
<dbReference type="PROSITE" id="PS01045">
    <property type="entry name" value="SQUALEN_PHYTOEN_SYN_2"/>
    <property type="match status" value="1"/>
</dbReference>
<dbReference type="Pfam" id="PF00494">
    <property type="entry name" value="SQS_PSY"/>
    <property type="match status" value="1"/>
</dbReference>
<sequence length="312" mass="32856">MTAQTAAAQTPLARYTDAAEAGAAVVIRRYSTSFGLACRLLAPPQRRDIENVYALVRIADEAVDGAAAEAGLGTEAVLDQLARLEDETLAAIGLGYSTNPVVHAFAGTARRAGIGPELTGPFFASMRRDCDPGGHTEDSLGVYIHGSAEVVGLMCLKVFLAGVGVLPAERAVLEESARRLGAAFQKVNFLRDLRQDGQELGRAYFPGVDPLHVTEAEKTRLLADLRADLDAALPGLRRLPASSRRAVALAHSLFAELADRIEACPAEVLVTTRVRVPALAKLRLAAAVLLGLGPAFAHDAGPSPALPERRAA</sequence>
<keyword evidence="2 3" id="KW-0808">Transferase</keyword>
<comment type="caution">
    <text evidence="3">The sequence shown here is derived from an EMBL/GenBank/DDBJ whole genome shotgun (WGS) entry which is preliminary data.</text>
</comment>
<accession>A0ABU9X2R4</accession>
<dbReference type="SUPFAM" id="SSF48576">
    <property type="entry name" value="Terpenoid synthases"/>
    <property type="match status" value="1"/>
</dbReference>
<evidence type="ECO:0000256" key="1">
    <source>
        <dbReference type="ARBA" id="ARBA00004684"/>
    </source>
</evidence>
<dbReference type="InterPro" id="IPR008949">
    <property type="entry name" value="Isoprenoid_synthase_dom_sf"/>
</dbReference>
<dbReference type="InterPro" id="IPR044843">
    <property type="entry name" value="Trans_IPPS_bact-type"/>
</dbReference>
<dbReference type="EC" id="2.5.1.-" evidence="3"/>
<evidence type="ECO:0000313" key="3">
    <source>
        <dbReference type="EMBL" id="MEN2745740.1"/>
    </source>
</evidence>
<dbReference type="InterPro" id="IPR033904">
    <property type="entry name" value="Trans_IPPS_HH"/>
</dbReference>
<reference evidence="3 4" key="1">
    <citation type="submission" date="2024-05" db="EMBL/GenBank/DDBJ databases">
        <title>Sinomonas sp. nov., isolated from a waste landfill.</title>
        <authorList>
            <person name="Zhao Y."/>
        </authorList>
    </citation>
    <scope>NUCLEOTIDE SEQUENCE [LARGE SCALE GENOMIC DNA]</scope>
    <source>
        <strain evidence="3 4">CCTCC AB2014300</strain>
    </source>
</reference>
<dbReference type="InterPro" id="IPR019845">
    <property type="entry name" value="Squalene/phytoene_synthase_CS"/>
</dbReference>
<dbReference type="SFLD" id="SFLDG01212">
    <property type="entry name" value="Phytoene_synthase_like"/>
    <property type="match status" value="1"/>
</dbReference>
<proteinExistence type="predicted"/>
<name>A0ABU9X2R4_9MICC</name>
<dbReference type="SFLD" id="SFLDG01018">
    <property type="entry name" value="Squalene/Phytoene_Synthase_Lik"/>
    <property type="match status" value="1"/>
</dbReference>
<evidence type="ECO:0000256" key="2">
    <source>
        <dbReference type="ARBA" id="ARBA00022679"/>
    </source>
</evidence>
<comment type="pathway">
    <text evidence="1">Carotenoid biosynthesis; phytoene biosynthesis.</text>
</comment>
<dbReference type="PANTHER" id="PTHR31480">
    <property type="entry name" value="BIFUNCTIONAL LYCOPENE CYCLASE/PHYTOENE SYNTHASE"/>
    <property type="match status" value="1"/>
</dbReference>